<gene>
    <name evidence="10" type="ordered locus">Thal_1173</name>
</gene>
<evidence type="ECO:0000256" key="5">
    <source>
        <dbReference type="ARBA" id="ARBA00022989"/>
    </source>
</evidence>
<evidence type="ECO:0000313" key="11">
    <source>
        <dbReference type="Proteomes" id="UP000002043"/>
    </source>
</evidence>
<feature type="transmembrane region" description="Helical" evidence="7">
    <location>
        <begin position="20"/>
        <end position="47"/>
    </location>
</feature>
<dbReference type="PANTHER" id="PTHR30489">
    <property type="entry name" value="LIPOPROTEIN-RELEASING SYSTEM TRANSMEMBRANE PROTEIN LOLE"/>
    <property type="match status" value="1"/>
</dbReference>
<dbReference type="RefSeq" id="WP_012992211.1">
    <property type="nucleotide sequence ID" value="NC_013894.1"/>
</dbReference>
<dbReference type="PANTHER" id="PTHR30489:SF0">
    <property type="entry name" value="LIPOPROTEIN-RELEASING SYSTEM TRANSMEMBRANE PROTEIN LOLE"/>
    <property type="match status" value="1"/>
</dbReference>
<evidence type="ECO:0000256" key="2">
    <source>
        <dbReference type="ARBA" id="ARBA00005236"/>
    </source>
</evidence>
<dbReference type="AlphaFoldDB" id="D3SM25"/>
<evidence type="ECO:0000259" key="8">
    <source>
        <dbReference type="Pfam" id="PF02687"/>
    </source>
</evidence>
<dbReference type="STRING" id="638303.Thal_1173"/>
<dbReference type="InterPro" id="IPR003838">
    <property type="entry name" value="ABC3_permease_C"/>
</dbReference>
<dbReference type="Pfam" id="PF12704">
    <property type="entry name" value="MacB_PCD"/>
    <property type="match status" value="1"/>
</dbReference>
<comment type="similarity">
    <text evidence="2">Belongs to the ABC-4 integral membrane protein family. LolC/E subfamily.</text>
</comment>
<dbReference type="Pfam" id="PF02687">
    <property type="entry name" value="FtsX"/>
    <property type="match status" value="1"/>
</dbReference>
<dbReference type="GO" id="GO:0098797">
    <property type="term" value="C:plasma membrane protein complex"/>
    <property type="evidence" value="ECO:0007669"/>
    <property type="project" value="TreeGrafter"/>
</dbReference>
<dbReference type="EMBL" id="CP001931">
    <property type="protein sequence ID" value="ADC89805.1"/>
    <property type="molecule type" value="Genomic_DNA"/>
</dbReference>
<dbReference type="InterPro" id="IPR025857">
    <property type="entry name" value="MacB_PCD"/>
</dbReference>
<keyword evidence="11" id="KW-1185">Reference proteome</keyword>
<evidence type="ECO:0000256" key="3">
    <source>
        <dbReference type="ARBA" id="ARBA00022475"/>
    </source>
</evidence>
<feature type="domain" description="ABC3 transporter permease C-terminal" evidence="8">
    <location>
        <begin position="259"/>
        <end position="384"/>
    </location>
</feature>
<evidence type="ECO:0008006" key="12">
    <source>
        <dbReference type="Google" id="ProtNLM"/>
    </source>
</evidence>
<feature type="domain" description="MacB-like periplasmic core" evidence="9">
    <location>
        <begin position="23"/>
        <end position="228"/>
    </location>
</feature>
<reference evidence="11" key="1">
    <citation type="journal article" date="2010" name="Stand. Genomic Sci.">
        <title>Complete genome sequence of Thermocrinis albus type strain (HI 11/12T).</title>
        <authorList>
            <person name="Wirth R."/>
            <person name="Sikorski J."/>
            <person name="Brambilla E."/>
            <person name="Misra M."/>
            <person name="Lapidus A."/>
            <person name="Copeland A."/>
            <person name="Nolan M."/>
            <person name="Lucas S."/>
            <person name="Chen F."/>
            <person name="Tice H."/>
            <person name="Cheng J.F."/>
            <person name="Han C."/>
            <person name="Detter J.C."/>
            <person name="Tapia R."/>
            <person name="Bruce D."/>
            <person name="Goodwin L."/>
            <person name="Pitluck S."/>
            <person name="Pati A."/>
            <person name="Anderson I."/>
            <person name="Ivanova N."/>
            <person name="Mavromatis K."/>
            <person name="Mikhailova N."/>
            <person name="Chen A."/>
            <person name="Palaniappan K."/>
            <person name="Bilek Y."/>
            <person name="Hader T."/>
            <person name="Land M."/>
            <person name="Hauser L."/>
            <person name="Chang Y.J."/>
            <person name="Jeffries C.D."/>
            <person name="Tindall B.J."/>
            <person name="Rohde M."/>
            <person name="Goker M."/>
            <person name="Bristow J."/>
            <person name="Eisen J.A."/>
            <person name="Markowitz V."/>
            <person name="Hugenholtz P."/>
            <person name="Kyrpides N.C."/>
            <person name="Klenk H.P."/>
        </authorList>
    </citation>
    <scope>NUCLEOTIDE SEQUENCE [LARGE SCALE GENOMIC DNA]</scope>
    <source>
        <strain evidence="11">DSM 14484 / JCM 11386 / HI 11/12</strain>
    </source>
</reference>
<keyword evidence="6 7" id="KW-0472">Membrane</keyword>
<dbReference type="GO" id="GO:0044874">
    <property type="term" value="P:lipoprotein localization to outer membrane"/>
    <property type="evidence" value="ECO:0007669"/>
    <property type="project" value="TreeGrafter"/>
</dbReference>
<dbReference type="eggNOG" id="COG4591">
    <property type="taxonomic scope" value="Bacteria"/>
</dbReference>
<dbReference type="Proteomes" id="UP000002043">
    <property type="component" value="Chromosome"/>
</dbReference>
<evidence type="ECO:0000256" key="4">
    <source>
        <dbReference type="ARBA" id="ARBA00022692"/>
    </source>
</evidence>
<evidence type="ECO:0000256" key="1">
    <source>
        <dbReference type="ARBA" id="ARBA00004651"/>
    </source>
</evidence>
<organism evidence="10 11">
    <name type="scientific">Thermocrinis albus (strain DSM 14484 / JCM 11386 / HI 11/12)</name>
    <dbReference type="NCBI Taxonomy" id="638303"/>
    <lineage>
        <taxon>Bacteria</taxon>
        <taxon>Pseudomonadati</taxon>
        <taxon>Aquificota</taxon>
        <taxon>Aquificia</taxon>
        <taxon>Aquificales</taxon>
        <taxon>Aquificaceae</taxon>
        <taxon>Thermocrinis</taxon>
    </lineage>
</organism>
<evidence type="ECO:0000313" key="10">
    <source>
        <dbReference type="EMBL" id="ADC89805.1"/>
    </source>
</evidence>
<protein>
    <recommendedName>
        <fullName evidence="12">Lipoprotein releasing system, transmembrane protein, LolC/E family</fullName>
    </recommendedName>
</protein>
<evidence type="ECO:0000256" key="7">
    <source>
        <dbReference type="SAM" id="Phobius"/>
    </source>
</evidence>
<dbReference type="KEGG" id="tal:Thal_1173"/>
<keyword evidence="3" id="KW-1003">Cell membrane</keyword>
<keyword evidence="4 7" id="KW-0812">Transmembrane</keyword>
<evidence type="ECO:0000259" key="9">
    <source>
        <dbReference type="Pfam" id="PF12704"/>
    </source>
</evidence>
<sequence>MRTIFVIALRYLLSSRGSTLVVSGVALLGVALGVSAVLLTMAVFAGFQHALKDKILASSPHVVVSLMTEKDARDVRSVIQKVKGVRSVKLVTVYQALLSYNGRIQSITVKGMEPEDIRSMEKFLVKGKLEKGLLLGEGVADVLGVKIGDKVVLVSPMGIRTPLGFLPKTATFEVAGIFKTGTFEQDYLTVILPLQEAQRFFGDDWQMRGFEVYLYDPYKADEIKRNISDILQDDAIVRSWMDLNAPLFNALQLEKVGLFFVLLLMVVVASFNITSLLFMKVKEKTKDIAVLRTYGLKSRQVLAIFILQGLMIGSTGTVLGLLLSVVGAYFINEYRLIRVPADVYMMDHVPAYFEVRDVLWTLLGSLMLSVVSSILPSYRASRLSIVEVLRSE</sequence>
<dbReference type="HOGENOM" id="CLU_000604_8_1_0"/>
<name>D3SM25_THEAH</name>
<feature type="transmembrane region" description="Helical" evidence="7">
    <location>
        <begin position="300"/>
        <end position="331"/>
    </location>
</feature>
<keyword evidence="5 7" id="KW-1133">Transmembrane helix</keyword>
<dbReference type="InterPro" id="IPR051447">
    <property type="entry name" value="Lipoprotein-release_system"/>
</dbReference>
<evidence type="ECO:0000256" key="6">
    <source>
        <dbReference type="ARBA" id="ARBA00023136"/>
    </source>
</evidence>
<comment type="subcellular location">
    <subcellularLocation>
        <location evidence="1">Cell membrane</location>
        <topology evidence="1">Multi-pass membrane protein</topology>
    </subcellularLocation>
</comment>
<feature type="transmembrane region" description="Helical" evidence="7">
    <location>
        <begin position="358"/>
        <end position="375"/>
    </location>
</feature>
<dbReference type="OrthoDB" id="9808461at2"/>
<proteinExistence type="inferred from homology"/>
<accession>D3SM25</accession>
<feature type="transmembrane region" description="Helical" evidence="7">
    <location>
        <begin position="256"/>
        <end position="279"/>
    </location>
</feature>